<accession>A0A8S5QC73</accession>
<evidence type="ECO:0000256" key="1">
    <source>
        <dbReference type="SAM" id="MobiDB-lite"/>
    </source>
</evidence>
<name>A0A8S5QC73_9CAUD</name>
<organism evidence="2">
    <name type="scientific">Podoviridae sp. ctiwu7</name>
    <dbReference type="NCBI Taxonomy" id="2825269"/>
    <lineage>
        <taxon>Viruses</taxon>
        <taxon>Duplodnaviria</taxon>
        <taxon>Heunggongvirae</taxon>
        <taxon>Uroviricota</taxon>
        <taxon>Caudoviricetes</taxon>
    </lineage>
</organism>
<dbReference type="GO" id="GO:0006508">
    <property type="term" value="P:proteolysis"/>
    <property type="evidence" value="ECO:0007669"/>
    <property type="project" value="UniProtKB-KW"/>
</dbReference>
<feature type="compositionally biased region" description="Basic and acidic residues" evidence="1">
    <location>
        <begin position="66"/>
        <end position="91"/>
    </location>
</feature>
<keyword evidence="2" id="KW-0645">Protease</keyword>
<sequence>MEATEQTPTGGEGTVPAPAAQESDTNAGTLLTSAKSTEGKQQAEPQEGGNGEAGEAGAEGQAEGEEGAKKEEGEGEKQGAPEKYEDFKMPEGTELDSEVGSAFQGVAKELNLSQDQAQGFLDKMAPVLQKRSAERIAEISNEWMEQSKADKEFGGQKLTQSLSDIARLRDTFARNADGKVDADIQEFLSSPMGNHPGALRLLSRIGRAFGEAKYPGGGSAEDGRYTAEQFYQDAMKGGK</sequence>
<keyword evidence="2" id="KW-0378">Hydrolase</keyword>
<evidence type="ECO:0000313" key="2">
    <source>
        <dbReference type="EMBL" id="DAE16554.1"/>
    </source>
</evidence>
<dbReference type="GO" id="GO:0008233">
    <property type="term" value="F:peptidase activity"/>
    <property type="evidence" value="ECO:0007669"/>
    <property type="project" value="UniProtKB-KW"/>
</dbReference>
<proteinExistence type="predicted"/>
<reference evidence="2" key="1">
    <citation type="journal article" date="2021" name="Proc. Natl. Acad. Sci. U.S.A.">
        <title>A Catalog of Tens of Thousands of Viruses from Human Metagenomes Reveals Hidden Associations with Chronic Diseases.</title>
        <authorList>
            <person name="Tisza M.J."/>
            <person name="Buck C.B."/>
        </authorList>
    </citation>
    <scope>NUCLEOTIDE SEQUENCE</scope>
    <source>
        <strain evidence="2">Ctiwu7</strain>
    </source>
</reference>
<dbReference type="EMBL" id="BK015627">
    <property type="protein sequence ID" value="DAE16554.1"/>
    <property type="molecule type" value="Genomic_DNA"/>
</dbReference>
<feature type="region of interest" description="Disordered" evidence="1">
    <location>
        <begin position="1"/>
        <end position="96"/>
    </location>
</feature>
<feature type="compositionally biased region" description="Polar residues" evidence="1">
    <location>
        <begin position="22"/>
        <end position="40"/>
    </location>
</feature>
<protein>
    <submittedName>
        <fullName evidence="2">Putative protease</fullName>
    </submittedName>
</protein>